<gene>
    <name evidence="4" type="primary">ykuR</name>
    <name evidence="4" type="ORF">CRYO30217_01409</name>
</gene>
<dbReference type="Pfam" id="PF01546">
    <property type="entry name" value="Peptidase_M20"/>
    <property type="match status" value="1"/>
</dbReference>
<reference evidence="4" key="1">
    <citation type="submission" date="2021-04" db="EMBL/GenBank/DDBJ databases">
        <authorList>
            <person name="Rodrigo-Torres L."/>
            <person name="Arahal R. D."/>
            <person name="Lucena T."/>
        </authorList>
    </citation>
    <scope>NUCLEOTIDE SEQUENCE</scope>
    <source>
        <strain evidence="4">AS29M-1</strain>
    </source>
</reference>
<dbReference type="Proteomes" id="UP000683507">
    <property type="component" value="Chromosome"/>
</dbReference>
<dbReference type="EMBL" id="OU015584">
    <property type="protein sequence ID" value="CAG5080655.1"/>
    <property type="molecule type" value="Genomic_DNA"/>
</dbReference>
<organism evidence="4 5">
    <name type="scientific">Parvicella tangerina</name>
    <dbReference type="NCBI Taxonomy" id="2829795"/>
    <lineage>
        <taxon>Bacteria</taxon>
        <taxon>Pseudomonadati</taxon>
        <taxon>Bacteroidota</taxon>
        <taxon>Flavobacteriia</taxon>
        <taxon>Flavobacteriales</taxon>
        <taxon>Parvicellaceae</taxon>
        <taxon>Parvicella</taxon>
    </lineage>
</organism>
<dbReference type="Gene3D" id="3.30.70.360">
    <property type="match status" value="1"/>
</dbReference>
<feature type="binding site" evidence="2">
    <location>
        <position position="164"/>
    </location>
    <ligand>
        <name>Mn(2+)</name>
        <dbReference type="ChEBI" id="CHEBI:29035"/>
        <label>2</label>
    </ligand>
</feature>
<evidence type="ECO:0000256" key="2">
    <source>
        <dbReference type="PIRSR" id="PIRSR005962-1"/>
    </source>
</evidence>
<keyword evidence="5" id="KW-1185">Reference proteome</keyword>
<dbReference type="SUPFAM" id="SSF53187">
    <property type="entry name" value="Zn-dependent exopeptidases"/>
    <property type="match status" value="1"/>
</dbReference>
<proteinExistence type="predicted"/>
<keyword evidence="1 4" id="KW-0378">Hydrolase</keyword>
<dbReference type="Pfam" id="PF07687">
    <property type="entry name" value="M20_dimer"/>
    <property type="match status" value="1"/>
</dbReference>
<dbReference type="KEGG" id="ptan:CRYO30217_01409"/>
<evidence type="ECO:0000259" key="3">
    <source>
        <dbReference type="Pfam" id="PF07687"/>
    </source>
</evidence>
<dbReference type="PANTHER" id="PTHR11014:SF169">
    <property type="entry name" value="CLAN MH, FAMILY M20, PEPTIDASE T-LIKE METALLOPEPTIDASE"/>
    <property type="match status" value="1"/>
</dbReference>
<dbReference type="InterPro" id="IPR011650">
    <property type="entry name" value="Peptidase_M20_dimer"/>
</dbReference>
<dbReference type="GO" id="GO:0050118">
    <property type="term" value="F:N-acetyldiaminopimelate deacetylase activity"/>
    <property type="evidence" value="ECO:0007669"/>
    <property type="project" value="UniProtKB-EC"/>
</dbReference>
<dbReference type="InterPro" id="IPR036264">
    <property type="entry name" value="Bact_exopeptidase_dim_dom"/>
</dbReference>
<feature type="binding site" evidence="2">
    <location>
        <position position="105"/>
    </location>
    <ligand>
        <name>Mn(2+)</name>
        <dbReference type="ChEBI" id="CHEBI:29035"/>
        <label>2</label>
    </ligand>
</feature>
<dbReference type="Gene3D" id="3.40.630.10">
    <property type="entry name" value="Zn peptidases"/>
    <property type="match status" value="1"/>
</dbReference>
<evidence type="ECO:0000256" key="1">
    <source>
        <dbReference type="ARBA" id="ARBA00022801"/>
    </source>
</evidence>
<feature type="binding site" evidence="2">
    <location>
        <position position="138"/>
    </location>
    <ligand>
        <name>Mn(2+)</name>
        <dbReference type="ChEBI" id="CHEBI:29035"/>
        <label>2</label>
    </ligand>
</feature>
<feature type="binding site" evidence="2">
    <location>
        <position position="358"/>
    </location>
    <ligand>
        <name>Mn(2+)</name>
        <dbReference type="ChEBI" id="CHEBI:29035"/>
        <label>2</label>
    </ligand>
</feature>
<accession>A0A916JMF7</accession>
<dbReference type="NCBIfam" id="TIGR01891">
    <property type="entry name" value="amidohydrolases"/>
    <property type="match status" value="1"/>
</dbReference>
<feature type="binding site" evidence="2">
    <location>
        <position position="103"/>
    </location>
    <ligand>
        <name>Mn(2+)</name>
        <dbReference type="ChEBI" id="CHEBI:29035"/>
        <label>2</label>
    </ligand>
</feature>
<dbReference type="GO" id="GO:0046872">
    <property type="term" value="F:metal ion binding"/>
    <property type="evidence" value="ECO:0007669"/>
    <property type="project" value="UniProtKB-KW"/>
</dbReference>
<evidence type="ECO:0000313" key="4">
    <source>
        <dbReference type="EMBL" id="CAG5080655.1"/>
    </source>
</evidence>
<dbReference type="PANTHER" id="PTHR11014">
    <property type="entry name" value="PEPTIDASE M20 FAMILY MEMBER"/>
    <property type="match status" value="1"/>
</dbReference>
<evidence type="ECO:0000313" key="5">
    <source>
        <dbReference type="Proteomes" id="UP000683507"/>
    </source>
</evidence>
<feature type="domain" description="Peptidase M20 dimerisation" evidence="3">
    <location>
        <begin position="187"/>
        <end position="274"/>
    </location>
</feature>
<keyword evidence="2" id="KW-0464">Manganese</keyword>
<dbReference type="InterPro" id="IPR002933">
    <property type="entry name" value="Peptidase_M20"/>
</dbReference>
<name>A0A916JMF7_9FLAO</name>
<dbReference type="EC" id="3.5.1.47" evidence="4"/>
<sequence>MINAENKEEVLNDLVTLRRNLHRFPEVSNQEFQTADRVIEFVLKTNPSEVIDKVGGGSVLAIYRCEDPNAKTAVVRCELDALPIQEINDFSYHSTVDGVSHKCGHDGHMAMVAGLGKLLKNRPFKSLNVVLLFQQAEETGEGAQAVLNDHQFIKLKPDFILALHNIPGYPKHQIVLKPKAFTPSVTSVIITLKGKTSHAAEPEQGINPAMAVSDILKLAHQLEINEETDDMRLLTPIQVDLGEEAYGVSAGHAVLRFTLRAWTENNLKALKNEFSGGIFEIAAKEQLGIKLEWTQSFASNNNDPELVKELERAANELDLAVHYKAYPFKWGEDFGLFTQNYPGALFGLGAGVDTPALHNPDYDFPDELIKTGVNMFYQTLKQLDNS</sequence>
<keyword evidence="2" id="KW-0479">Metal-binding</keyword>
<dbReference type="PIRSF" id="PIRSF005962">
    <property type="entry name" value="Pept_M20D_amidohydro"/>
    <property type="match status" value="1"/>
</dbReference>
<dbReference type="AlphaFoldDB" id="A0A916JMF7"/>
<dbReference type="SUPFAM" id="SSF55031">
    <property type="entry name" value="Bacterial exopeptidase dimerisation domain"/>
    <property type="match status" value="1"/>
</dbReference>
<dbReference type="RefSeq" id="WP_258541611.1">
    <property type="nucleotide sequence ID" value="NZ_OU015584.1"/>
</dbReference>
<comment type="cofactor">
    <cofactor evidence="2">
        <name>Mn(2+)</name>
        <dbReference type="ChEBI" id="CHEBI:29035"/>
    </cofactor>
    <text evidence="2">The Mn(2+) ion enhances activity.</text>
</comment>
<dbReference type="InterPro" id="IPR017439">
    <property type="entry name" value="Amidohydrolase"/>
</dbReference>
<protein>
    <submittedName>
        <fullName evidence="4">N-acetyldiaminopimelate deacetylase</fullName>
        <ecNumber evidence="4">3.5.1.47</ecNumber>
    </submittedName>
</protein>